<sequence>MLGLPASSAPSGIHFTLSRRGGAFDPGEIANMTFLTEQLAISEERFSATKREIRGNKVVRVASGDGRPAGHYDRLLGEVGRSGSWAATLNVGQQLQPIEMDLDMLTSDFVVHTTTSDRGTRFNDIFSNTHEKLADFPFPNCRVAADSLWLPGSGVDFRIAYPDFRPLKPSLETLRPSGAILGLAASDGLSQTRKSSIIKQLLDAEVIQRNLFSVMLLNAREGVLSLGGTAAEAVKAAIDDTENALRRLGDTQPHVEDYRLNATEPFTGEEGSEGLAKRQLDKQASSDWTDKWKWTPFEGADGWWQILMRGVWINGAKVLSNQPTIIDLSTPFILAPPHAARAFYASISGSRRLRKPYNSFYSFPCLNPPSLALEFAGELFPVFQGPQDHRNEPWSHKGGKLSLGRVGLGSGYCVGAVVETKIGLGDDAGGKGRKNKRGTDSTTSSVAGYVAGNGLRDVWVLGELGFRGLGMALDVSHDQWRGTLSADTA</sequence>
<protein>
    <submittedName>
        <fullName evidence="1">Uncharacterized protein</fullName>
    </submittedName>
</protein>
<reference evidence="1" key="1">
    <citation type="submission" date="2024-09" db="EMBL/GenBank/DDBJ databases">
        <title>Black Yeasts Isolated from many extreme environments.</title>
        <authorList>
            <person name="Coleine C."/>
            <person name="Stajich J.E."/>
            <person name="Selbmann L."/>
        </authorList>
    </citation>
    <scope>NUCLEOTIDE SEQUENCE</scope>
    <source>
        <strain evidence="1">CCFEE 5737</strain>
    </source>
</reference>
<accession>A0ACC3DTS3</accession>
<dbReference type="Proteomes" id="UP001186974">
    <property type="component" value="Unassembled WGS sequence"/>
</dbReference>
<dbReference type="EMBL" id="JAWDJW010000763">
    <property type="protein sequence ID" value="KAK3080058.1"/>
    <property type="molecule type" value="Genomic_DNA"/>
</dbReference>
<organism evidence="1 2">
    <name type="scientific">Coniosporium uncinatum</name>
    <dbReference type="NCBI Taxonomy" id="93489"/>
    <lineage>
        <taxon>Eukaryota</taxon>
        <taxon>Fungi</taxon>
        <taxon>Dikarya</taxon>
        <taxon>Ascomycota</taxon>
        <taxon>Pezizomycotina</taxon>
        <taxon>Dothideomycetes</taxon>
        <taxon>Dothideomycetes incertae sedis</taxon>
        <taxon>Coniosporium</taxon>
    </lineage>
</organism>
<keyword evidence="2" id="KW-1185">Reference proteome</keyword>
<comment type="caution">
    <text evidence="1">The sequence shown here is derived from an EMBL/GenBank/DDBJ whole genome shotgun (WGS) entry which is preliminary data.</text>
</comment>
<evidence type="ECO:0000313" key="1">
    <source>
        <dbReference type="EMBL" id="KAK3080058.1"/>
    </source>
</evidence>
<proteinExistence type="predicted"/>
<name>A0ACC3DTS3_9PEZI</name>
<gene>
    <name evidence="1" type="ORF">LTS18_003229</name>
</gene>
<evidence type="ECO:0000313" key="2">
    <source>
        <dbReference type="Proteomes" id="UP001186974"/>
    </source>
</evidence>